<comment type="caution">
    <text evidence="1">The sequence shown here is derived from an EMBL/GenBank/DDBJ whole genome shotgun (WGS) entry which is preliminary data.</text>
</comment>
<dbReference type="AlphaFoldDB" id="A0A8S1NCL1"/>
<sequence>MLPLSYVPSSMNYPQLNLQQFYMLPTTTYTIQTLKKQTRDQASQFPETNLFESQLINNNMNFEEAAEKELKMLIKYLSKHISLLKDSIFDKFVFENLKILSSLQKDLPDMIKQRYILINKTKEEMTKFIIRRCFLFIKSEIDYKEKEGITAEERDKIFYNSFFSDDQEFMKSHQQESFDDMIPFRKDSKMKTMNDIYLKRLFESKRFSKYYTQFLIQFKNICLDENEEKLENMTKQLIKIIMVRDYEKIKTYKRFPWKDHELIICEERAKGIFSKYSNFHINRCKNKYLSKCDSHKSDFVEKSSEYQN</sequence>
<accession>A0A8S1NCL1</accession>
<dbReference type="EMBL" id="CAJJDM010000089">
    <property type="protein sequence ID" value="CAD8090460.1"/>
    <property type="molecule type" value="Genomic_DNA"/>
</dbReference>
<dbReference type="Proteomes" id="UP000688137">
    <property type="component" value="Unassembled WGS sequence"/>
</dbReference>
<gene>
    <name evidence="1" type="ORF">PPRIM_AZ9-3.1.T0860046</name>
</gene>
<evidence type="ECO:0000313" key="2">
    <source>
        <dbReference type="Proteomes" id="UP000688137"/>
    </source>
</evidence>
<evidence type="ECO:0000313" key="1">
    <source>
        <dbReference type="EMBL" id="CAD8090460.1"/>
    </source>
</evidence>
<name>A0A8S1NCL1_PARPR</name>
<keyword evidence="2" id="KW-1185">Reference proteome</keyword>
<organism evidence="1 2">
    <name type="scientific">Paramecium primaurelia</name>
    <dbReference type="NCBI Taxonomy" id="5886"/>
    <lineage>
        <taxon>Eukaryota</taxon>
        <taxon>Sar</taxon>
        <taxon>Alveolata</taxon>
        <taxon>Ciliophora</taxon>
        <taxon>Intramacronucleata</taxon>
        <taxon>Oligohymenophorea</taxon>
        <taxon>Peniculida</taxon>
        <taxon>Parameciidae</taxon>
        <taxon>Paramecium</taxon>
    </lineage>
</organism>
<proteinExistence type="predicted"/>
<reference evidence="1" key="1">
    <citation type="submission" date="2021-01" db="EMBL/GenBank/DDBJ databases">
        <authorList>
            <consortium name="Genoscope - CEA"/>
            <person name="William W."/>
        </authorList>
    </citation>
    <scope>NUCLEOTIDE SEQUENCE</scope>
</reference>
<protein>
    <submittedName>
        <fullName evidence="1">Uncharacterized protein</fullName>
    </submittedName>
</protein>